<feature type="transmembrane region" description="Helical" evidence="8">
    <location>
        <begin position="426"/>
        <end position="445"/>
    </location>
</feature>
<dbReference type="SUPFAM" id="SSF103473">
    <property type="entry name" value="MFS general substrate transporter"/>
    <property type="match status" value="1"/>
</dbReference>
<feature type="transmembrane region" description="Helical" evidence="8">
    <location>
        <begin position="340"/>
        <end position="363"/>
    </location>
</feature>
<feature type="transmembrane region" description="Helical" evidence="8">
    <location>
        <begin position="311"/>
        <end position="328"/>
    </location>
</feature>
<feature type="transmembrane region" description="Helical" evidence="8">
    <location>
        <begin position="119"/>
        <end position="142"/>
    </location>
</feature>
<feature type="transmembrane region" description="Helical" evidence="8">
    <location>
        <begin position="89"/>
        <end position="107"/>
    </location>
</feature>
<dbReference type="EMBL" id="FLUV01001634">
    <property type="protein sequence ID" value="SBW23703.1"/>
    <property type="molecule type" value="Genomic_DNA"/>
</dbReference>
<evidence type="ECO:0000256" key="5">
    <source>
        <dbReference type="ARBA" id="ARBA00022692"/>
    </source>
</evidence>
<dbReference type="InterPro" id="IPR020846">
    <property type="entry name" value="MFS_dom"/>
</dbReference>
<feature type="transmembrane region" description="Helical" evidence="8">
    <location>
        <begin position="148"/>
        <end position="167"/>
    </location>
</feature>
<evidence type="ECO:0000256" key="8">
    <source>
        <dbReference type="SAM" id="Phobius"/>
    </source>
</evidence>
<dbReference type="PANTHER" id="PTHR42718">
    <property type="entry name" value="MAJOR FACILITATOR SUPERFAMILY MULTIDRUG TRANSPORTER MFSC"/>
    <property type="match status" value="1"/>
</dbReference>
<dbReference type="PROSITE" id="PS50850">
    <property type="entry name" value="MFS"/>
    <property type="match status" value="1"/>
</dbReference>
<dbReference type="Gene3D" id="1.20.1250.20">
    <property type="entry name" value="MFS general substrate transporter like domains"/>
    <property type="match status" value="1"/>
</dbReference>
<dbReference type="CDD" id="cd17321">
    <property type="entry name" value="MFS_MMR_MDR_like"/>
    <property type="match status" value="1"/>
</dbReference>
<feature type="transmembrane region" description="Helical" evidence="8">
    <location>
        <begin position="209"/>
        <end position="226"/>
    </location>
</feature>
<organism evidence="10 11">
    <name type="scientific">Candidatus Protofrankia californiensis</name>
    <dbReference type="NCBI Taxonomy" id="1839754"/>
    <lineage>
        <taxon>Bacteria</taxon>
        <taxon>Bacillati</taxon>
        <taxon>Actinomycetota</taxon>
        <taxon>Actinomycetes</taxon>
        <taxon>Frankiales</taxon>
        <taxon>Frankiaceae</taxon>
        <taxon>Protofrankia</taxon>
    </lineage>
</organism>
<dbReference type="NCBIfam" id="TIGR00711">
    <property type="entry name" value="efflux_EmrB"/>
    <property type="match status" value="1"/>
</dbReference>
<dbReference type="InterPro" id="IPR001958">
    <property type="entry name" value="Tet-R_TetA/multi-R_MdtG-like"/>
</dbReference>
<feature type="transmembrane region" description="Helical" evidence="8">
    <location>
        <begin position="247"/>
        <end position="270"/>
    </location>
</feature>
<feature type="transmembrane region" description="Helical" evidence="8">
    <location>
        <begin position="282"/>
        <end position="304"/>
    </location>
</feature>
<dbReference type="Gene3D" id="1.20.1720.10">
    <property type="entry name" value="Multidrug resistance protein D"/>
    <property type="match status" value="1"/>
</dbReference>
<dbReference type="PRINTS" id="PR01035">
    <property type="entry name" value="TCRTETA"/>
</dbReference>
<comment type="subcellular location">
    <subcellularLocation>
        <location evidence="1">Cell membrane</location>
        <topology evidence="1">Multi-pass membrane protein</topology>
    </subcellularLocation>
</comment>
<evidence type="ECO:0000313" key="10">
    <source>
        <dbReference type="EMBL" id="SBW23703.1"/>
    </source>
</evidence>
<feature type="domain" description="Major facilitator superfamily (MFS) profile" evidence="9">
    <location>
        <begin position="1"/>
        <end position="453"/>
    </location>
</feature>
<feature type="transmembrane region" description="Helical" evidence="8">
    <location>
        <begin position="384"/>
        <end position="406"/>
    </location>
</feature>
<keyword evidence="3" id="KW-0813">Transport</keyword>
<accession>A0A1C3P1L6</accession>
<dbReference type="Pfam" id="PF07690">
    <property type="entry name" value="MFS_1"/>
    <property type="match status" value="1"/>
</dbReference>
<reference evidence="11" key="1">
    <citation type="submission" date="2016-02" db="EMBL/GenBank/DDBJ databases">
        <authorList>
            <person name="Wibberg D."/>
        </authorList>
    </citation>
    <scope>NUCLEOTIDE SEQUENCE [LARGE SCALE GENOMIC DNA]</scope>
</reference>
<keyword evidence="6 8" id="KW-1133">Transmembrane helix</keyword>
<evidence type="ECO:0000256" key="2">
    <source>
        <dbReference type="ARBA" id="ARBA00007520"/>
    </source>
</evidence>
<name>A0A1C3P1L6_9ACTN</name>
<dbReference type="AlphaFoldDB" id="A0A1C3P1L6"/>
<proteinExistence type="inferred from homology"/>
<dbReference type="GO" id="GO:0005886">
    <property type="term" value="C:plasma membrane"/>
    <property type="evidence" value="ECO:0007669"/>
    <property type="project" value="UniProtKB-SubCell"/>
</dbReference>
<dbReference type="GO" id="GO:0022857">
    <property type="term" value="F:transmembrane transporter activity"/>
    <property type="evidence" value="ECO:0007669"/>
    <property type="project" value="InterPro"/>
</dbReference>
<keyword evidence="11" id="KW-1185">Reference proteome</keyword>
<evidence type="ECO:0000256" key="7">
    <source>
        <dbReference type="ARBA" id="ARBA00023136"/>
    </source>
</evidence>
<dbReference type="PANTHER" id="PTHR42718:SF46">
    <property type="entry name" value="BLR6921 PROTEIN"/>
    <property type="match status" value="1"/>
</dbReference>
<keyword evidence="5 8" id="KW-0812">Transmembrane</keyword>
<dbReference type="InterPro" id="IPR004638">
    <property type="entry name" value="EmrB-like"/>
</dbReference>
<protein>
    <submittedName>
        <fullName evidence="10">Major facilitator superfamily transporter</fullName>
    </submittedName>
</protein>
<feature type="transmembrane region" description="Helical" evidence="8">
    <location>
        <begin position="58"/>
        <end position="83"/>
    </location>
</feature>
<dbReference type="PROSITE" id="PS00216">
    <property type="entry name" value="SUGAR_TRANSPORT_1"/>
    <property type="match status" value="1"/>
</dbReference>
<evidence type="ECO:0000259" key="9">
    <source>
        <dbReference type="PROSITE" id="PS50850"/>
    </source>
</evidence>
<feature type="transmembrane region" description="Helical" evidence="8">
    <location>
        <begin position="29"/>
        <end position="46"/>
    </location>
</feature>
<keyword evidence="4" id="KW-1003">Cell membrane</keyword>
<sequence length="460" mass="47276">MVILDVSIVNIALPSAQRDLGFSTDQRQWVVTAYALAFGSLLLLGGRIADLFGRKRTLLVGLAGFAAASAVGGAATSFGMLVVARAAQGLFGALLAPAVLSLLTTTFTEPRERARAFGIYGAIAGTGGAVGLLLGGLLTEYLDWRWCMYVNLIFAVVALAGGTALLHHTPSDERPKLDLLGTITVSAGLFSLVYGFANAETHSWSAPGTWAFLLAGVVLVAVFVALQTRVAHPLLPMRVLIDRNRAGSYLTVFMAGVGMFGIFLFLTYYLQQNLGFSPVSTGLAFLPMVGGAMITSTIASSLLLPRVGPRPLISLGMLAAAGGMLWLTALNVHSTYATDILSPLVIMGLGMGLSMAPAMSTATSGIEPHDAGVASATANVGQQVGGSIGTALLSTIAASATSSYLHGKTPTAEVLAHAAVHSYTTAFAWAAAIFAAGAIICGLLVRPGVPKTGAAAAVHM</sequence>
<evidence type="ECO:0000256" key="3">
    <source>
        <dbReference type="ARBA" id="ARBA00022448"/>
    </source>
</evidence>
<dbReference type="InterPro" id="IPR011701">
    <property type="entry name" value="MFS"/>
</dbReference>
<comment type="similarity">
    <text evidence="2">Belongs to the major facilitator superfamily. TCR/Tet family.</text>
</comment>
<evidence type="ECO:0000256" key="1">
    <source>
        <dbReference type="ARBA" id="ARBA00004651"/>
    </source>
</evidence>
<dbReference type="InterPro" id="IPR005829">
    <property type="entry name" value="Sugar_transporter_CS"/>
</dbReference>
<keyword evidence="7 8" id="KW-0472">Membrane</keyword>
<gene>
    <name evidence="10" type="ORF">FDG2_3887</name>
</gene>
<evidence type="ECO:0000256" key="6">
    <source>
        <dbReference type="ARBA" id="ARBA00022989"/>
    </source>
</evidence>
<dbReference type="Proteomes" id="UP000199013">
    <property type="component" value="Unassembled WGS sequence"/>
</dbReference>
<dbReference type="InterPro" id="IPR036259">
    <property type="entry name" value="MFS_trans_sf"/>
</dbReference>
<evidence type="ECO:0000313" key="11">
    <source>
        <dbReference type="Proteomes" id="UP000199013"/>
    </source>
</evidence>
<evidence type="ECO:0000256" key="4">
    <source>
        <dbReference type="ARBA" id="ARBA00022475"/>
    </source>
</evidence>
<feature type="transmembrane region" description="Helical" evidence="8">
    <location>
        <begin position="179"/>
        <end position="197"/>
    </location>
</feature>